<dbReference type="Proteomes" id="UP000315200">
    <property type="component" value="Unassembled WGS sequence"/>
</dbReference>
<dbReference type="PANTHER" id="PTHR10381:SF70">
    <property type="entry name" value="ATP-DEPENDENT CLP PROTEASE PROTEOLYTIC SUBUNIT"/>
    <property type="match status" value="1"/>
</dbReference>
<comment type="caution">
    <text evidence="5">The sequence shown here is derived from an EMBL/GenBank/DDBJ whole genome shotgun (WGS) entry which is preliminary data.</text>
</comment>
<evidence type="ECO:0000256" key="1">
    <source>
        <dbReference type="ARBA" id="ARBA00022670"/>
    </source>
</evidence>
<sequence>MENKFWNFIPGTATSPPELLLYGAISSAQSWWEDRVTPAQFNKELADLGDATEIVVRINSGGGDVFAANAIYTRLRDHQAKITVKIDGWAASAATIIAMAGDNIKIARNGVFMIHDPAMTVWDTYRAEDFRKMADELEVIKQSIVNTYAMKTGKDEKEIADLMAEEKWWTGDDAVGNGFCDELMFEDAKAVVENSKKVIVNSVALDVSAYKTLPTAVFDGPKNPGGPKNNMEKPKEEETMEPKNTIATVEALAAAYPDLVNSIKDAAAKNERERIKGIMDSTLDGYEDVAKDAMFENPINAGDFALKITAAERQAKSVFLDGREEDAKAAAGVVPTASEKGGETMNIFDKAIAEVL</sequence>
<feature type="region of interest" description="Disordered" evidence="4">
    <location>
        <begin position="218"/>
        <end position="241"/>
    </location>
</feature>
<gene>
    <name evidence="5" type="ORF">Ccl03g_45350</name>
    <name evidence="6" type="ORF">Ccl03g_48800</name>
</gene>
<keyword evidence="1" id="KW-0645">Protease</keyword>
<dbReference type="Pfam" id="PF00574">
    <property type="entry name" value="CLP_protease"/>
    <property type="match status" value="1"/>
</dbReference>
<reference evidence="5 7" key="1">
    <citation type="submission" date="2019-06" db="EMBL/GenBank/DDBJ databases">
        <title>Draft genome sequence of [Clostridium] clostridioforme NBRC 113352.</title>
        <authorList>
            <person name="Miura T."/>
            <person name="Furukawa M."/>
            <person name="Shimamura M."/>
            <person name="Ohyama Y."/>
            <person name="Yamazoe A."/>
            <person name="Kawasaki H."/>
        </authorList>
    </citation>
    <scope>NUCLEOTIDE SEQUENCE [LARGE SCALE GENOMIC DNA]</scope>
    <source>
        <strain evidence="5 7">NBRC 113352</strain>
    </source>
</reference>
<name>A0A829VXS0_9FIRM</name>
<proteinExistence type="predicted"/>
<keyword evidence="2" id="KW-0378">Hydrolase</keyword>
<keyword evidence="3" id="KW-0720">Serine protease</keyword>
<dbReference type="Gene3D" id="3.90.226.10">
    <property type="entry name" value="2-enoyl-CoA Hydratase, Chain A, domain 1"/>
    <property type="match status" value="1"/>
</dbReference>
<evidence type="ECO:0000256" key="4">
    <source>
        <dbReference type="SAM" id="MobiDB-lite"/>
    </source>
</evidence>
<dbReference type="EMBL" id="BJLB01000001">
    <property type="protein sequence ID" value="GEA39167.1"/>
    <property type="molecule type" value="Genomic_DNA"/>
</dbReference>
<dbReference type="CDD" id="cd07016">
    <property type="entry name" value="S14_ClpP_1"/>
    <property type="match status" value="1"/>
</dbReference>
<evidence type="ECO:0000313" key="6">
    <source>
        <dbReference type="EMBL" id="GEA39167.1"/>
    </source>
</evidence>
<feature type="compositionally biased region" description="Basic and acidic residues" evidence="4">
    <location>
        <begin position="230"/>
        <end position="241"/>
    </location>
</feature>
<dbReference type="GO" id="GO:0006515">
    <property type="term" value="P:protein quality control for misfolded or incompletely synthesized proteins"/>
    <property type="evidence" value="ECO:0007669"/>
    <property type="project" value="TreeGrafter"/>
</dbReference>
<evidence type="ECO:0000256" key="3">
    <source>
        <dbReference type="ARBA" id="ARBA00022825"/>
    </source>
</evidence>
<evidence type="ECO:0008006" key="8">
    <source>
        <dbReference type="Google" id="ProtNLM"/>
    </source>
</evidence>
<dbReference type="InterPro" id="IPR029045">
    <property type="entry name" value="ClpP/crotonase-like_dom_sf"/>
</dbReference>
<evidence type="ECO:0000313" key="7">
    <source>
        <dbReference type="Proteomes" id="UP000315200"/>
    </source>
</evidence>
<organism evidence="5 7">
    <name type="scientific">Enterocloster clostridioformis</name>
    <dbReference type="NCBI Taxonomy" id="1531"/>
    <lineage>
        <taxon>Bacteria</taxon>
        <taxon>Bacillati</taxon>
        <taxon>Bacillota</taxon>
        <taxon>Clostridia</taxon>
        <taxon>Lachnospirales</taxon>
        <taxon>Lachnospiraceae</taxon>
        <taxon>Enterocloster</taxon>
    </lineage>
</organism>
<dbReference type="InterPro" id="IPR023562">
    <property type="entry name" value="ClpP/TepA"/>
</dbReference>
<dbReference type="AlphaFoldDB" id="A0A829VXS0"/>
<dbReference type="GO" id="GO:0004252">
    <property type="term" value="F:serine-type endopeptidase activity"/>
    <property type="evidence" value="ECO:0007669"/>
    <property type="project" value="TreeGrafter"/>
</dbReference>
<dbReference type="SUPFAM" id="SSF52096">
    <property type="entry name" value="ClpP/crotonase"/>
    <property type="match status" value="1"/>
</dbReference>
<accession>A0A829VXS0</accession>
<dbReference type="NCBIfam" id="NF045542">
    <property type="entry name" value="Clp_rel_HeadMat"/>
    <property type="match status" value="1"/>
</dbReference>
<dbReference type="GO" id="GO:0051117">
    <property type="term" value="F:ATPase binding"/>
    <property type="evidence" value="ECO:0007669"/>
    <property type="project" value="TreeGrafter"/>
</dbReference>
<dbReference type="GO" id="GO:0004176">
    <property type="term" value="F:ATP-dependent peptidase activity"/>
    <property type="evidence" value="ECO:0007669"/>
    <property type="project" value="TreeGrafter"/>
</dbReference>
<dbReference type="EMBL" id="BJLB01000001">
    <property type="protein sequence ID" value="GEA38822.1"/>
    <property type="molecule type" value="Genomic_DNA"/>
</dbReference>
<evidence type="ECO:0000313" key="5">
    <source>
        <dbReference type="EMBL" id="GEA38822.1"/>
    </source>
</evidence>
<protein>
    <recommendedName>
        <fullName evidence="8">Clp protease ClpP</fullName>
    </recommendedName>
</protein>
<evidence type="ECO:0000256" key="2">
    <source>
        <dbReference type="ARBA" id="ARBA00022801"/>
    </source>
</evidence>
<dbReference type="PANTHER" id="PTHR10381">
    <property type="entry name" value="ATP-DEPENDENT CLP PROTEASE PROTEOLYTIC SUBUNIT"/>
    <property type="match status" value="1"/>
</dbReference>
<dbReference type="GO" id="GO:0009368">
    <property type="term" value="C:endopeptidase Clp complex"/>
    <property type="evidence" value="ECO:0007669"/>
    <property type="project" value="TreeGrafter"/>
</dbReference>